<dbReference type="EMBL" id="AP024597">
    <property type="protein sequence ID" value="BCU69588.1"/>
    <property type="molecule type" value="Genomic_DNA"/>
</dbReference>
<sequence length="128" mass="13974">MLVKVVSGLIGGTVEVIFFVNDLEVFSYISQRILHIDLIVTGLALHMVASALVFLVGSLLVEKTGISPNGVLSSLVLGIMFGSSVLALFSIPIHLLIFHFTLTLGYVFAHIAYGTVSYLVYWVLKLKY</sequence>
<gene>
    <name evidence="2" type="ORF">KN1_08850</name>
</gene>
<dbReference type="KEGG" id="csty:KN1_08850"/>
<evidence type="ECO:0000256" key="1">
    <source>
        <dbReference type="SAM" id="Phobius"/>
    </source>
</evidence>
<name>A0A8D5U5C7_9CREN</name>
<feature type="transmembrane region" description="Helical" evidence="1">
    <location>
        <begin position="38"/>
        <end position="60"/>
    </location>
</feature>
<evidence type="ECO:0000313" key="2">
    <source>
        <dbReference type="EMBL" id="BCU69588.1"/>
    </source>
</evidence>
<dbReference type="Proteomes" id="UP000825123">
    <property type="component" value="Chromosome"/>
</dbReference>
<organism evidence="2 3">
    <name type="scientific">Stygiolobus caldivivus</name>
    <dbReference type="NCBI Taxonomy" id="2824673"/>
    <lineage>
        <taxon>Archaea</taxon>
        <taxon>Thermoproteota</taxon>
        <taxon>Thermoprotei</taxon>
        <taxon>Sulfolobales</taxon>
        <taxon>Sulfolobaceae</taxon>
        <taxon>Stygiolobus</taxon>
    </lineage>
</organism>
<feature type="transmembrane region" description="Helical" evidence="1">
    <location>
        <begin position="6"/>
        <end position="26"/>
    </location>
</feature>
<dbReference type="AlphaFoldDB" id="A0A8D5U5C7"/>
<feature type="transmembrane region" description="Helical" evidence="1">
    <location>
        <begin position="104"/>
        <end position="124"/>
    </location>
</feature>
<keyword evidence="1" id="KW-0472">Membrane</keyword>
<keyword evidence="3" id="KW-1185">Reference proteome</keyword>
<feature type="transmembrane region" description="Helical" evidence="1">
    <location>
        <begin position="72"/>
        <end position="97"/>
    </location>
</feature>
<evidence type="ECO:0000313" key="3">
    <source>
        <dbReference type="Proteomes" id="UP000825123"/>
    </source>
</evidence>
<protein>
    <submittedName>
        <fullName evidence="2">Uncharacterized protein</fullName>
    </submittedName>
</protein>
<keyword evidence="1" id="KW-0812">Transmembrane</keyword>
<accession>A0A8D5U5C7</accession>
<reference evidence="2 3" key="1">
    <citation type="submission" date="2021-04" db="EMBL/GenBank/DDBJ databases">
        <title>Complete genome sequence of Stygiolobus sp. KN-1.</title>
        <authorList>
            <person name="Nakamura K."/>
            <person name="Sakai H."/>
            <person name="Kurosawa N."/>
        </authorList>
    </citation>
    <scope>NUCLEOTIDE SEQUENCE [LARGE SCALE GENOMIC DNA]</scope>
    <source>
        <strain evidence="2 3">KN-1</strain>
    </source>
</reference>
<dbReference type="GeneID" id="66162638"/>
<dbReference type="RefSeq" id="WP_221289597.1">
    <property type="nucleotide sequence ID" value="NZ_AP024597.1"/>
</dbReference>
<keyword evidence="1" id="KW-1133">Transmembrane helix</keyword>
<proteinExistence type="predicted"/>